<dbReference type="InterPro" id="IPR037208">
    <property type="entry name" value="Spo0E-like_sf"/>
</dbReference>
<proteinExistence type="predicted"/>
<dbReference type="EMBL" id="JAGGKT010000007">
    <property type="protein sequence ID" value="MBP1932586.1"/>
    <property type="molecule type" value="Genomic_DNA"/>
</dbReference>
<dbReference type="Gene3D" id="4.10.280.10">
    <property type="entry name" value="Helix-loop-helix DNA-binding domain"/>
    <property type="match status" value="1"/>
</dbReference>
<dbReference type="InterPro" id="IPR036638">
    <property type="entry name" value="HLH_DNA-bd_sf"/>
</dbReference>
<name>A0ABS4GQR2_9BACL</name>
<keyword evidence="2" id="KW-1185">Reference proteome</keyword>
<evidence type="ECO:0008006" key="3">
    <source>
        <dbReference type="Google" id="ProtNLM"/>
    </source>
</evidence>
<gene>
    <name evidence="1" type="ORF">J2Z37_002594</name>
</gene>
<evidence type="ECO:0000313" key="1">
    <source>
        <dbReference type="EMBL" id="MBP1932586.1"/>
    </source>
</evidence>
<dbReference type="Proteomes" id="UP001519343">
    <property type="component" value="Unassembled WGS sequence"/>
</dbReference>
<dbReference type="RefSeq" id="WP_209810633.1">
    <property type="nucleotide sequence ID" value="NZ_JAGGKT010000007.1"/>
</dbReference>
<dbReference type="SUPFAM" id="SSF140500">
    <property type="entry name" value="BAS1536-like"/>
    <property type="match status" value="1"/>
</dbReference>
<sequence length="64" mass="7440">MVSMPSETSSKLNLDLLLEEIYTLRLHLNELSRDMGNLTHPKLVEVSQLLDQKLNSYNQISLRR</sequence>
<reference evidence="1 2" key="1">
    <citation type="submission" date="2021-03" db="EMBL/GenBank/DDBJ databases">
        <title>Genomic Encyclopedia of Type Strains, Phase IV (KMG-IV): sequencing the most valuable type-strain genomes for metagenomic binning, comparative biology and taxonomic classification.</title>
        <authorList>
            <person name="Goeker M."/>
        </authorList>
    </citation>
    <scope>NUCLEOTIDE SEQUENCE [LARGE SCALE GENOMIC DNA]</scope>
    <source>
        <strain evidence="1 2">DSM 24738</strain>
    </source>
</reference>
<evidence type="ECO:0000313" key="2">
    <source>
        <dbReference type="Proteomes" id="UP001519343"/>
    </source>
</evidence>
<accession>A0ABS4GQR2</accession>
<protein>
    <recommendedName>
        <fullName evidence="3">Spo0E like sporulation regulatory protein</fullName>
    </recommendedName>
</protein>
<dbReference type="Pfam" id="PF09388">
    <property type="entry name" value="SpoOE-like"/>
    <property type="match status" value="1"/>
</dbReference>
<organism evidence="1 2">
    <name type="scientific">Ammoniphilus resinae</name>
    <dbReference type="NCBI Taxonomy" id="861532"/>
    <lineage>
        <taxon>Bacteria</taxon>
        <taxon>Bacillati</taxon>
        <taxon>Bacillota</taxon>
        <taxon>Bacilli</taxon>
        <taxon>Bacillales</taxon>
        <taxon>Paenibacillaceae</taxon>
        <taxon>Aneurinibacillus group</taxon>
        <taxon>Ammoniphilus</taxon>
    </lineage>
</organism>
<comment type="caution">
    <text evidence="1">The sequence shown here is derived from an EMBL/GenBank/DDBJ whole genome shotgun (WGS) entry which is preliminary data.</text>
</comment>
<dbReference type="InterPro" id="IPR018540">
    <property type="entry name" value="Spo0E-like"/>
</dbReference>